<dbReference type="EMBL" id="CM029039">
    <property type="protein sequence ID" value="KAG2645048.1"/>
    <property type="molecule type" value="Genomic_DNA"/>
</dbReference>
<evidence type="ECO:0000259" key="1">
    <source>
        <dbReference type="Pfam" id="PF03478"/>
    </source>
</evidence>
<sequence length="410" mass="47491">MADSRRRKRRAHGGDWASLPLDITIPPFRVRASTASPRDPTLRDVRFRPRGWVALCDGDGVRPADACQVNFFHTSTSRRLRVRLPELRGHRIVGFTDGLLILLNKSTTAVRVLHPFTRDTWARAWMEAAVCWSYTSIAPTHPRWFVIYRNLHLWTALPFQGRLFGIRKGTGQTIQLYPRHLQYPVVACIPNSFGPPLMCYYWPCLDDSTKIFAQKDECMHEFGGRMLLTVQHRRIDPCLEGWQPFAFAFAFAFFLVNVHRRELVLVDSLGDRAIFLNKERCLCVSAKDLPSISGNSVYFALPTTDPVVRTFERTSTFSLIPDFKERILPSVRPFTLADHLMTYCHHVQWTKGFMFHEFFSIPASWKKMLRKLNAQDSEIQVPFVIIREKTEGRLRSIDTKNIPPWRLARC</sequence>
<dbReference type="InterPro" id="IPR005174">
    <property type="entry name" value="KIB1-4_b-propeller"/>
</dbReference>
<evidence type="ECO:0000313" key="2">
    <source>
        <dbReference type="EMBL" id="KAG2645048.1"/>
    </source>
</evidence>
<protein>
    <recommendedName>
        <fullName evidence="1">KIB1-4 beta-propeller domain-containing protein</fullName>
    </recommendedName>
</protein>
<evidence type="ECO:0000313" key="3">
    <source>
        <dbReference type="Proteomes" id="UP000823388"/>
    </source>
</evidence>
<organism evidence="2 3">
    <name type="scientific">Panicum virgatum</name>
    <name type="common">Blackwell switchgrass</name>
    <dbReference type="NCBI Taxonomy" id="38727"/>
    <lineage>
        <taxon>Eukaryota</taxon>
        <taxon>Viridiplantae</taxon>
        <taxon>Streptophyta</taxon>
        <taxon>Embryophyta</taxon>
        <taxon>Tracheophyta</taxon>
        <taxon>Spermatophyta</taxon>
        <taxon>Magnoliopsida</taxon>
        <taxon>Liliopsida</taxon>
        <taxon>Poales</taxon>
        <taxon>Poaceae</taxon>
        <taxon>PACMAD clade</taxon>
        <taxon>Panicoideae</taxon>
        <taxon>Panicodae</taxon>
        <taxon>Paniceae</taxon>
        <taxon>Panicinae</taxon>
        <taxon>Panicum</taxon>
        <taxon>Panicum sect. Hiantes</taxon>
    </lineage>
</organism>
<feature type="non-terminal residue" evidence="2">
    <location>
        <position position="410"/>
    </location>
</feature>
<comment type="caution">
    <text evidence="2">The sequence shown here is derived from an EMBL/GenBank/DDBJ whole genome shotgun (WGS) entry which is preliminary data.</text>
</comment>
<dbReference type="AlphaFoldDB" id="A0A8T0WCX4"/>
<dbReference type="Pfam" id="PF03478">
    <property type="entry name" value="Beta-prop_KIB1-4"/>
    <property type="match status" value="1"/>
</dbReference>
<dbReference type="PANTHER" id="PTHR33165:SF72">
    <property type="entry name" value="F-BOX DOMAIN-CONTAINING PROTEIN"/>
    <property type="match status" value="1"/>
</dbReference>
<dbReference type="Proteomes" id="UP000823388">
    <property type="component" value="Chromosome 2K"/>
</dbReference>
<feature type="domain" description="KIB1-4 beta-propeller" evidence="1">
    <location>
        <begin position="72"/>
        <end position="305"/>
    </location>
</feature>
<keyword evidence="3" id="KW-1185">Reference proteome</keyword>
<name>A0A8T0WCX4_PANVG</name>
<proteinExistence type="predicted"/>
<reference evidence="2" key="1">
    <citation type="submission" date="2020-05" db="EMBL/GenBank/DDBJ databases">
        <title>WGS assembly of Panicum virgatum.</title>
        <authorList>
            <person name="Lovell J.T."/>
            <person name="Jenkins J."/>
            <person name="Shu S."/>
            <person name="Juenger T.E."/>
            <person name="Schmutz J."/>
        </authorList>
    </citation>
    <scope>NUCLEOTIDE SEQUENCE</scope>
    <source>
        <strain evidence="2">AP13</strain>
    </source>
</reference>
<dbReference type="PANTHER" id="PTHR33165">
    <property type="entry name" value="F-BOX DOMAIN CONTAINING PROTEIN-LIKE-RELATED"/>
    <property type="match status" value="1"/>
</dbReference>
<accession>A0A8T0WCX4</accession>
<gene>
    <name evidence="2" type="ORF">PVAP13_2KG394800</name>
</gene>